<keyword evidence="1" id="KW-0238">DNA-binding</keyword>
<dbReference type="GO" id="GO:0003677">
    <property type="term" value="F:DNA binding"/>
    <property type="evidence" value="ECO:0007669"/>
    <property type="project" value="UniProtKB-KW"/>
</dbReference>
<dbReference type="InterPro" id="IPR036514">
    <property type="entry name" value="SGNH_hydro_sf"/>
</dbReference>
<dbReference type="Proteomes" id="UP000683360">
    <property type="component" value="Unassembled WGS sequence"/>
</dbReference>
<evidence type="ECO:0008006" key="5">
    <source>
        <dbReference type="Google" id="ProtNLM"/>
    </source>
</evidence>
<name>A0A8S3VNR6_MYTED</name>
<dbReference type="Gene3D" id="1.10.150.130">
    <property type="match status" value="1"/>
</dbReference>
<evidence type="ECO:0000313" key="4">
    <source>
        <dbReference type="Proteomes" id="UP000683360"/>
    </source>
</evidence>
<keyword evidence="4" id="KW-1185">Reference proteome</keyword>
<sequence>MLRASKRKRVVPKGRGDSVAPAAKRSVLRRKVGDVHDIRSTESPVANITLDTEVMTMAPVPVSTTATEPITPSGNCPVFQTPSPCIKASDDLARNIPVSLRQKIIAGEYIDLALLLVNSQASAGDKQKVVISQGEILLQPRQQQQKIDSIDTWTDAYLLYISIYCTAHPHVFQELLKYMHSIRLGAKRCALGWKSYDEQFRLRMSQDPAGSWAVVDPELWLLYMYPPSSNSNAPGSTGRFKCYAFNYQGNCVNQSCPYNHSCLRCSDQHPLIQCPRQNVFPNRVGGNARFQQPRPQFRPRFQARGGNPVQYPNNTKSYSGDPFPYIGPGSRSNSIRHSVEFHMVIFGTEVDFLINNSVAPSTAKLYTRALNLFNSFRKDIGLANVWPVPLHDIVAFIAYMYKSGFAHSTINSYISGLSFYNKLNDYEDYTQKFIVRKMIDGVKRTRSPQMDTRLPISRELLGRILSILSCICSSAYEVWIVGSSIVKNAFVESRQRPGGANLALNRLGVNIWWQGTGGLTLSKMKNRIRLMLRLEDPPSYIIVHIGGGNDIGNIKLGYLHFQLVKFMSWLSNKLPETTLIWSQVLPRLLWRYSTNGNCMEKCRRRLNSSIGVHMTKHGGCYIRYPDIKATHKFLAQDGVHLSKIGNEIFLNIIQGSTRNNYFQ</sequence>
<comment type="caution">
    <text evidence="3">The sequence shown here is derived from an EMBL/GenBank/DDBJ whole genome shotgun (WGS) entry which is preliminary data.</text>
</comment>
<feature type="compositionally biased region" description="Basic residues" evidence="2">
    <location>
        <begin position="1"/>
        <end position="12"/>
    </location>
</feature>
<reference evidence="3" key="1">
    <citation type="submission" date="2021-03" db="EMBL/GenBank/DDBJ databases">
        <authorList>
            <person name="Bekaert M."/>
        </authorList>
    </citation>
    <scope>NUCLEOTIDE SEQUENCE</scope>
</reference>
<proteinExistence type="predicted"/>
<dbReference type="InterPro" id="IPR010998">
    <property type="entry name" value="Integrase_recombinase_N"/>
</dbReference>
<dbReference type="OrthoDB" id="6063244at2759"/>
<dbReference type="EMBL" id="CAJPWZ010003272">
    <property type="protein sequence ID" value="CAG2255527.1"/>
    <property type="molecule type" value="Genomic_DNA"/>
</dbReference>
<gene>
    <name evidence="3" type="ORF">MEDL_66873</name>
</gene>
<dbReference type="Gene3D" id="3.40.50.1110">
    <property type="entry name" value="SGNH hydrolase"/>
    <property type="match status" value="1"/>
</dbReference>
<dbReference type="SUPFAM" id="SSF47823">
    <property type="entry name" value="lambda integrase-like, N-terminal domain"/>
    <property type="match status" value="1"/>
</dbReference>
<dbReference type="PANTHER" id="PTHR35558">
    <property type="entry name" value="SGNH_HYDRO DOMAIN-CONTAINING PROTEIN"/>
    <property type="match status" value="1"/>
</dbReference>
<feature type="region of interest" description="Disordered" evidence="2">
    <location>
        <begin position="1"/>
        <end position="25"/>
    </location>
</feature>
<evidence type="ECO:0000256" key="2">
    <source>
        <dbReference type="SAM" id="MobiDB-lite"/>
    </source>
</evidence>
<protein>
    <recommendedName>
        <fullName evidence="5">C3H1-type domain-containing protein</fullName>
    </recommendedName>
</protein>
<dbReference type="AlphaFoldDB" id="A0A8S3VNR6"/>
<organism evidence="3 4">
    <name type="scientific">Mytilus edulis</name>
    <name type="common">Blue mussel</name>
    <dbReference type="NCBI Taxonomy" id="6550"/>
    <lineage>
        <taxon>Eukaryota</taxon>
        <taxon>Metazoa</taxon>
        <taxon>Spiralia</taxon>
        <taxon>Lophotrochozoa</taxon>
        <taxon>Mollusca</taxon>
        <taxon>Bivalvia</taxon>
        <taxon>Autobranchia</taxon>
        <taxon>Pteriomorphia</taxon>
        <taxon>Mytilida</taxon>
        <taxon>Mytiloidea</taxon>
        <taxon>Mytilidae</taxon>
        <taxon>Mytilinae</taxon>
        <taxon>Mytilus</taxon>
    </lineage>
</organism>
<dbReference type="PANTHER" id="PTHR35558:SF1">
    <property type="entry name" value="ENDONUCLEASE_EXONUCLEASE_PHOSPHATASE DOMAIN-CONTAINING PROTEIN"/>
    <property type="match status" value="1"/>
</dbReference>
<evidence type="ECO:0000256" key="1">
    <source>
        <dbReference type="ARBA" id="ARBA00023125"/>
    </source>
</evidence>
<accession>A0A8S3VNR6</accession>
<evidence type="ECO:0000313" key="3">
    <source>
        <dbReference type="EMBL" id="CAG2255527.1"/>
    </source>
</evidence>
<dbReference type="SUPFAM" id="SSF52266">
    <property type="entry name" value="SGNH hydrolase"/>
    <property type="match status" value="1"/>
</dbReference>